<evidence type="ECO:0000259" key="9">
    <source>
        <dbReference type="Pfam" id="PF02927"/>
    </source>
</evidence>
<dbReference type="Proteomes" id="UP000653127">
    <property type="component" value="Unassembled WGS sequence"/>
</dbReference>
<evidence type="ECO:0000256" key="7">
    <source>
        <dbReference type="SAM" id="SignalP"/>
    </source>
</evidence>
<dbReference type="RefSeq" id="WP_249281723.1">
    <property type="nucleotide sequence ID" value="NZ_JACRST010000001.1"/>
</dbReference>
<reference evidence="10" key="1">
    <citation type="submission" date="2020-08" db="EMBL/GenBank/DDBJ databases">
        <title>Genome public.</title>
        <authorList>
            <person name="Liu C."/>
            <person name="Sun Q."/>
        </authorList>
    </citation>
    <scope>NUCLEOTIDE SEQUENCE</scope>
    <source>
        <strain evidence="10">NSJ-31</strain>
    </source>
</reference>
<feature type="domain" description="Cellulase Ig-like" evidence="9">
    <location>
        <begin position="1172"/>
        <end position="1255"/>
    </location>
</feature>
<keyword evidence="11" id="KW-1185">Reference proteome</keyword>
<keyword evidence="6" id="KW-0472">Membrane</keyword>
<dbReference type="InterPro" id="IPR014756">
    <property type="entry name" value="Ig_E-set"/>
</dbReference>
<keyword evidence="6" id="KW-1133">Transmembrane helix</keyword>
<dbReference type="InterPro" id="IPR004197">
    <property type="entry name" value="Cellulase_Ig-like"/>
</dbReference>
<evidence type="ECO:0000256" key="5">
    <source>
        <dbReference type="SAM" id="MobiDB-lite"/>
    </source>
</evidence>
<feature type="chain" id="PRO_5037127123" evidence="7">
    <location>
        <begin position="31"/>
        <end position="2611"/>
    </location>
</feature>
<keyword evidence="6" id="KW-0812">Transmembrane</keyword>
<evidence type="ECO:0000256" key="6">
    <source>
        <dbReference type="SAM" id="Phobius"/>
    </source>
</evidence>
<dbReference type="InterPro" id="IPR012341">
    <property type="entry name" value="6hp_glycosidase-like_sf"/>
</dbReference>
<dbReference type="SUPFAM" id="SSF48208">
    <property type="entry name" value="Six-hairpin glycosidases"/>
    <property type="match status" value="2"/>
</dbReference>
<dbReference type="CDD" id="cd02850">
    <property type="entry name" value="E_set_Cellulase_N"/>
    <property type="match status" value="2"/>
</dbReference>
<dbReference type="InterPro" id="IPR013320">
    <property type="entry name" value="ConA-like_dom_sf"/>
</dbReference>
<evidence type="ECO:0000256" key="4">
    <source>
        <dbReference type="ARBA" id="ARBA00023326"/>
    </source>
</evidence>
<evidence type="ECO:0000313" key="11">
    <source>
        <dbReference type="Proteomes" id="UP000653127"/>
    </source>
</evidence>
<comment type="caution">
    <text evidence="10">The sequence shown here is derived from an EMBL/GenBank/DDBJ whole genome shotgun (WGS) entry which is preliminary data.</text>
</comment>
<dbReference type="Pfam" id="PF00759">
    <property type="entry name" value="Glyco_hydro_9"/>
    <property type="match status" value="2"/>
</dbReference>
<keyword evidence="10" id="KW-0378">Hydrolase</keyword>
<name>A0A926I3W4_9FIRM</name>
<dbReference type="InterPro" id="IPR008928">
    <property type="entry name" value="6-hairpin_glycosidase_sf"/>
</dbReference>
<dbReference type="Pfam" id="PF02927">
    <property type="entry name" value="CelD_N"/>
    <property type="match status" value="2"/>
</dbReference>
<evidence type="ECO:0000259" key="8">
    <source>
        <dbReference type="Pfam" id="PF00759"/>
    </source>
</evidence>
<dbReference type="Gene3D" id="2.60.120.200">
    <property type="match status" value="1"/>
</dbReference>
<feature type="domain" description="Glycoside hydrolase family 9" evidence="8">
    <location>
        <begin position="1267"/>
        <end position="1668"/>
    </location>
</feature>
<feature type="domain" description="Cellulase Ig-like" evidence="9">
    <location>
        <begin position="308"/>
        <end position="391"/>
    </location>
</feature>
<dbReference type="SUPFAM" id="SSF49899">
    <property type="entry name" value="Concanavalin A-like lectins/glucanases"/>
    <property type="match status" value="1"/>
</dbReference>
<keyword evidence="4" id="KW-0624">Polysaccharide degradation</keyword>
<keyword evidence="7" id="KW-0732">Signal</keyword>
<organism evidence="10 11">
    <name type="scientific">Ligaoa zhengdingensis</name>
    <dbReference type="NCBI Taxonomy" id="2763658"/>
    <lineage>
        <taxon>Bacteria</taxon>
        <taxon>Bacillati</taxon>
        <taxon>Bacillota</taxon>
        <taxon>Clostridia</taxon>
        <taxon>Eubacteriales</taxon>
        <taxon>Oscillospiraceae</taxon>
        <taxon>Ligaoa</taxon>
    </lineage>
</organism>
<dbReference type="EMBL" id="JACRST010000001">
    <property type="protein sequence ID" value="MBC8545571.1"/>
    <property type="molecule type" value="Genomic_DNA"/>
</dbReference>
<dbReference type="Gene3D" id="1.50.10.10">
    <property type="match status" value="2"/>
</dbReference>
<gene>
    <name evidence="10" type="ORF">H8711_01285</name>
</gene>
<dbReference type="GO" id="GO:0008810">
    <property type="term" value="F:cellulase activity"/>
    <property type="evidence" value="ECO:0007669"/>
    <property type="project" value="InterPro"/>
</dbReference>
<dbReference type="InterPro" id="IPR013783">
    <property type="entry name" value="Ig-like_fold"/>
</dbReference>
<comment type="similarity">
    <text evidence="1">Belongs to the glycosyl hydrolase 9 (cellulase E) family.</text>
</comment>
<proteinExistence type="inferred from homology"/>
<dbReference type="Gene3D" id="2.60.40.10">
    <property type="entry name" value="Immunoglobulins"/>
    <property type="match status" value="2"/>
</dbReference>
<dbReference type="SUPFAM" id="SSF81296">
    <property type="entry name" value="E set domains"/>
    <property type="match status" value="2"/>
</dbReference>
<feature type="compositionally biased region" description="Low complexity" evidence="5">
    <location>
        <begin position="2390"/>
        <end position="2399"/>
    </location>
</feature>
<dbReference type="GO" id="GO:0030245">
    <property type="term" value="P:cellulose catabolic process"/>
    <property type="evidence" value="ECO:0007669"/>
    <property type="project" value="UniProtKB-KW"/>
</dbReference>
<keyword evidence="3" id="KW-0119">Carbohydrate metabolism</keyword>
<evidence type="ECO:0000256" key="3">
    <source>
        <dbReference type="ARBA" id="ARBA00023277"/>
    </source>
</evidence>
<sequence length="2611" mass="286230">MSIKKRLLSIVLAASMVFGTAPGGALVASAAENDSFLVFSDTSNNRYLTTVDSNAFNVIMYNNTFSGTFGDQHMGGIELSLHGSRIATNGDIHLLPTPEQWDATPAPSRGTKQYDDETNTITVPMTFNGSPDGKLGYDLVATPTEDGVQLKVVLTTDIPADLVGKARFNLEFIPSKYQSKSFQADGDDDGEYDTFGVFPLHPQDDMEDSERADLPSQAWYVQDWNEDRGDAQPLPFATGYEFSFAPEDEYYNINIESNSGELELFDGRNRGQNGWYVLSNLITSGKAGDTIVEWNIRPNVKEGWVREPVVGFSQAGYSPYQEKFAVMELDKWDNDYPTTASLVQVHADGTKEVVHTGSLTEPVNWQRFKYARYDFTDYTTAGMYVIRYGDQETEVFPIGKDVYDKSWQSALSGFLAVQMDHIEVREGYRIWHGAPHMDDASIGPLGVSWFDGMSMPGSMPASIAERGIEPGEHIPGLNVGGWFDAGDFDIQTNRNIEVLEDLIYAAEAFDNMEGHDTLTVEWDDKTGGTVEMHRPDGIPDVIQQIAHGSKQILAQYENLGGVGGTMEVRTLRQYTHLGDPSSDTDGYIYDPDLDENEIIERDGVVYSGKPDDRYLLLSGGGGSFTSNLTGNNTANFAGAAYLLKDYYPELAERCKKAVLEIWEKERSNQEPNLNTEWNTLVQLMLMTKAYGMEKEYESFKARLTDLVDQAVTPNNMSSRYNAMFIMDLMDDAYKAKVEDAVTQYAASVNYDTPYGVQWTTGSGWGGSPNIISLGQRMGIMYKFFPEVENLKLYTLRAVDYILGRHPANNTSWLTGVGTKSHQHPYNSNRGDESYIPGSILPGHITFNPDYVESLDDFSFLWFENESIINYQSQWISAGMAASLIAQAEQEPEQAETKDFYNDFMMNIKKVGDDGYLETNGFNVFMYSTTFDRTFGDQHCAGIELIQNGRRIATNGDIHLLPTPEQWDATPAPVRNSRTFDEATDTITVDMTFPEESTTGNPAVDYELIAEPEAGGVKLTVKLDKPLPEDLVGKAGFNLEFIPSAFIGKSFQADSDGDGKYDSYGVFPLVPEDDMVDMERARTGDQLWYVKDWNEDRGDAQPLPFATGKKMTFAAEDDENRIRITSDSGDLMLFDGRNRAQNGWFVLRTLIPEDATEIVWHISPDVEDDWTREPNIGHNQAGYEPALSKVATIELDPEFVGPDTASVERLNDDGTYTEVFSGKLGEASTWLRYNYRDFDFSEVTEPGMYVIDYAGTRTEPFPIAKGVYSNTWQQSLSNYLAVQMDHMKVREGYKIWHAPSHMDDALQAPANMKWFDGWSMGDTIESGYEPYEHIPGLNVGGWYDAGDFDIQTSRNLGVILDLALAYNEYGVDYDTLAVDWDARDVELHRPDGIPDIQQQVKQGVLQILGQLENVGFVFPVLEVPSLRQYTHLGDGSKDTDNKFYDSSLAEDEVDGLRSGKMDDRLAFAGTKNSRLQLSAAASLAAASKALRGFDDELADTCLDTAIAVWNEEDHTTGANDWAAAVELTIATDGEQVYKDRVLALMDSVMVIEPAGWFSPSFGSNGWMAARLIPYMDEAFAERVKAAAAEYTKYFDGTVENNPFGVSDTRGMWGGSTNVVSMGVTMSMLHKYFPDVVSSEYTFRVMDYILGKHAYNDTSWLSGVGTKSVEVAYGSNRADRYYIAGGIVPGYVNISPDFPEALDDFGFLWFESEYVIDTAAKWIVLANGASKFASDDVEYDVDFGDKISVEVINNKAEGIAGRATLEIYANDGTLATSESLQFDLPKFSRWKESFQTDLSQYPLEDYSYQVSFKDENDQLLCEPFEKNYDMSKPRLTSLLIDGAPLEGFDANTFAYHLCFSEASDAAPQISATASDKLQVSIEQAEGIPGVATATVSSDTTNVTYSVYFEVTPLSDSFVDGTMDDLWTIHNEDPEQYSLVRGVGLRLPTLQGDIYSTNRNWNNAFTRPAGGDWEIVSKVFYDTNVPLATYQQIMMMVWQDEDNYVKLNCQPGGWGGGINTQISVESGGSSGASSSVGMQPDEDGTITLYYKITKNGNNYTGAFSKDGINYTTVGTVTAALSNPQIGLFATKNSNNPVIDTYCEYLTVTQLNGEEVISYEDMLKNAFDNASNVIFEDFPTAITEDIDFNAISAPHGYKISAVSSNPDVITNEGAIAGKGEADLEVTVTYGDLTVSRTIAVSVGGEAPDYGVSETSLKMKKGETGTFDVTMGSEAVKADIEVADEAVASVDLASVEEDATVTVSAQSEGETEITVTWYGEDDVVLGSKTVSVVVTDQSLPEPDYDVSTTSLKIEKGETETFDVTMGSEAVKADIEVADEEVVSVNPASVEEDAAVAVSALSEGETEITVTWYGEDDVVLGSKTISVVVTEKSKPSKPSGNGSSAKNDDDNERWDNVKDKIAGASDGDSISATLEDGKMVSAVVIDVLKGKNVNLVITVKDKEVVLNGTNLKGYNAAAVYYTADEIIAMAAPAVELPADNGKGNESVNPETGGEVAPVGQEIPTATIPVESTVPEAPKAAVLVAPEATIPMEPVVPEAPAVIEPTVPAEPEAPAAQVAPAVGTETGMPIWAIVVIVLAAAAAIGGVSLIVIRKKHNN</sequence>
<feature type="domain" description="Glycoside hydrolase family 9" evidence="8">
    <location>
        <begin position="431"/>
        <end position="873"/>
    </location>
</feature>
<feature type="region of interest" description="Disordered" evidence="5">
    <location>
        <begin position="2385"/>
        <end position="2407"/>
    </location>
</feature>
<evidence type="ECO:0000256" key="2">
    <source>
        <dbReference type="ARBA" id="ARBA00023001"/>
    </source>
</evidence>
<protein>
    <submittedName>
        <fullName evidence="10">Glycoside hydrolase family 9 protein</fullName>
    </submittedName>
</protein>
<feature type="signal peptide" evidence="7">
    <location>
        <begin position="1"/>
        <end position="30"/>
    </location>
</feature>
<accession>A0A926I3W4</accession>
<feature type="transmembrane region" description="Helical" evidence="6">
    <location>
        <begin position="2583"/>
        <end position="2605"/>
    </location>
</feature>
<evidence type="ECO:0000256" key="1">
    <source>
        <dbReference type="ARBA" id="ARBA00007072"/>
    </source>
</evidence>
<evidence type="ECO:0000313" key="10">
    <source>
        <dbReference type="EMBL" id="MBC8545571.1"/>
    </source>
</evidence>
<dbReference type="InterPro" id="IPR001701">
    <property type="entry name" value="Glyco_hydro_9"/>
</dbReference>
<keyword evidence="2" id="KW-0136">Cellulose degradation</keyword>